<evidence type="ECO:0000313" key="5">
    <source>
        <dbReference type="WBParaSite" id="GPUH_0001272201-mRNA-1"/>
    </source>
</evidence>
<feature type="chain" id="PRO_5043138883" evidence="2">
    <location>
        <begin position="25"/>
        <end position="156"/>
    </location>
</feature>
<evidence type="ECO:0000313" key="3">
    <source>
        <dbReference type="EMBL" id="VDN20915.1"/>
    </source>
</evidence>
<dbReference type="Proteomes" id="UP000271098">
    <property type="component" value="Unassembled WGS sequence"/>
</dbReference>
<proteinExistence type="predicted"/>
<keyword evidence="2" id="KW-0732">Signal</keyword>
<feature type="signal peptide" evidence="2">
    <location>
        <begin position="1"/>
        <end position="24"/>
    </location>
</feature>
<name>A0A183DVG7_9BILA</name>
<organism evidence="5">
    <name type="scientific">Gongylonema pulchrum</name>
    <dbReference type="NCBI Taxonomy" id="637853"/>
    <lineage>
        <taxon>Eukaryota</taxon>
        <taxon>Metazoa</taxon>
        <taxon>Ecdysozoa</taxon>
        <taxon>Nematoda</taxon>
        <taxon>Chromadorea</taxon>
        <taxon>Rhabditida</taxon>
        <taxon>Spirurina</taxon>
        <taxon>Spiruromorpha</taxon>
        <taxon>Spiruroidea</taxon>
        <taxon>Gongylonematidae</taxon>
        <taxon>Gongylonema</taxon>
    </lineage>
</organism>
<accession>A0A183DVG7</accession>
<keyword evidence="4" id="KW-1185">Reference proteome</keyword>
<dbReference type="AlphaFoldDB" id="A0A183DVG7"/>
<reference evidence="3 4" key="2">
    <citation type="submission" date="2018-11" db="EMBL/GenBank/DDBJ databases">
        <authorList>
            <consortium name="Pathogen Informatics"/>
        </authorList>
    </citation>
    <scope>NUCLEOTIDE SEQUENCE [LARGE SCALE GENOMIC DNA]</scope>
</reference>
<feature type="region of interest" description="Disordered" evidence="1">
    <location>
        <begin position="76"/>
        <end position="98"/>
    </location>
</feature>
<gene>
    <name evidence="3" type="ORF">GPUH_LOCUS12708</name>
</gene>
<dbReference type="EMBL" id="UYRT01079542">
    <property type="protein sequence ID" value="VDN20915.1"/>
    <property type="molecule type" value="Genomic_DNA"/>
</dbReference>
<protein>
    <submittedName>
        <fullName evidence="5">Secreted protein</fullName>
    </submittedName>
</protein>
<reference evidence="5" key="1">
    <citation type="submission" date="2016-06" db="UniProtKB">
        <authorList>
            <consortium name="WormBaseParasite"/>
        </authorList>
    </citation>
    <scope>IDENTIFICATION</scope>
</reference>
<dbReference type="WBParaSite" id="GPUH_0001272201-mRNA-1">
    <property type="protein sequence ID" value="GPUH_0001272201-mRNA-1"/>
    <property type="gene ID" value="GPUH_0001272201"/>
</dbReference>
<evidence type="ECO:0000256" key="1">
    <source>
        <dbReference type="SAM" id="MobiDB-lite"/>
    </source>
</evidence>
<evidence type="ECO:0000313" key="4">
    <source>
        <dbReference type="Proteomes" id="UP000271098"/>
    </source>
</evidence>
<sequence>MLTVASSTLLFYCAVLTTITPIMAIKAAPGALSNNGSSPKFIRIHFGIPFYAASNKSNVPYYNNLINELISSGTSDTSTTSASRLPSNNGHSQGGREDSDIRFVRIHFGRKLNENNNKSSAPDSRYGGYKETPVLTYGGLPFYNISSRPSERELTD</sequence>
<evidence type="ECO:0000256" key="2">
    <source>
        <dbReference type="SAM" id="SignalP"/>
    </source>
</evidence>